<dbReference type="PANTHER" id="PTHR11986:SF18">
    <property type="entry name" value="ORNITHINE AMINOTRANSFERASE, MITOCHONDRIAL"/>
    <property type="match status" value="1"/>
</dbReference>
<dbReference type="EMBL" id="BMAW01060100">
    <property type="protein sequence ID" value="GFT24558.1"/>
    <property type="molecule type" value="Genomic_DNA"/>
</dbReference>
<dbReference type="AlphaFoldDB" id="A0A8X6NPS0"/>
<dbReference type="GO" id="GO:0004587">
    <property type="term" value="F:ornithine aminotransferase activity"/>
    <property type="evidence" value="ECO:0007669"/>
    <property type="project" value="UniProtKB-EC"/>
</dbReference>
<evidence type="ECO:0000256" key="3">
    <source>
        <dbReference type="RuleBase" id="RU365036"/>
    </source>
</evidence>
<keyword evidence="3" id="KW-0808">Transferase</keyword>
<protein>
    <recommendedName>
        <fullName evidence="3">Ornithine aminotransferase</fullName>
        <ecNumber evidence="3">2.6.1.13</ecNumber>
    </recommendedName>
</protein>
<evidence type="ECO:0000256" key="2">
    <source>
        <dbReference type="ARBA" id="ARBA00008954"/>
    </source>
</evidence>
<dbReference type="InterPro" id="IPR005814">
    <property type="entry name" value="Aminotrans_3"/>
</dbReference>
<proteinExistence type="inferred from homology"/>
<evidence type="ECO:0000313" key="5">
    <source>
        <dbReference type="Proteomes" id="UP000887013"/>
    </source>
</evidence>
<comment type="catalytic activity">
    <reaction evidence="3">
        <text>a 2-oxocarboxylate + L-ornithine = L-glutamate 5-semialdehyde + an L-alpha-amino acid</text>
        <dbReference type="Rhea" id="RHEA:13877"/>
        <dbReference type="ChEBI" id="CHEBI:35179"/>
        <dbReference type="ChEBI" id="CHEBI:46911"/>
        <dbReference type="ChEBI" id="CHEBI:58066"/>
        <dbReference type="ChEBI" id="CHEBI:59869"/>
        <dbReference type="EC" id="2.6.1.13"/>
    </reaction>
</comment>
<dbReference type="EC" id="2.6.1.13" evidence="3"/>
<comment type="pathway">
    <text evidence="3">Amino-acid biosynthesis; L-proline biosynthesis; L-glutamate 5-semialdehyde from L-ornithine: step 1/1.</text>
</comment>
<evidence type="ECO:0000256" key="1">
    <source>
        <dbReference type="ARBA" id="ARBA00001933"/>
    </source>
</evidence>
<dbReference type="InterPro" id="IPR015421">
    <property type="entry name" value="PyrdxlP-dep_Trfase_major"/>
</dbReference>
<reference evidence="4" key="1">
    <citation type="submission" date="2020-08" db="EMBL/GenBank/DDBJ databases">
        <title>Multicomponent nature underlies the extraordinary mechanical properties of spider dragline silk.</title>
        <authorList>
            <person name="Kono N."/>
            <person name="Nakamura H."/>
            <person name="Mori M."/>
            <person name="Yoshida Y."/>
            <person name="Ohtoshi R."/>
            <person name="Malay A.D."/>
            <person name="Moran D.A.P."/>
            <person name="Tomita M."/>
            <person name="Numata K."/>
            <person name="Arakawa K."/>
        </authorList>
    </citation>
    <scope>NUCLEOTIDE SEQUENCE</scope>
</reference>
<sequence length="38" mass="3814">VSAVLANDSVMLVIKPGEHGSTYGGNPLACKVAMAALE</sequence>
<feature type="non-terminal residue" evidence="4">
    <location>
        <position position="1"/>
    </location>
</feature>
<dbReference type="GO" id="GO:0042802">
    <property type="term" value="F:identical protein binding"/>
    <property type="evidence" value="ECO:0007669"/>
    <property type="project" value="TreeGrafter"/>
</dbReference>
<accession>A0A8X6NPS0</accession>
<dbReference type="GO" id="GO:0010121">
    <property type="term" value="P:L-arginine catabolic process to proline via ornithine"/>
    <property type="evidence" value="ECO:0007669"/>
    <property type="project" value="TreeGrafter"/>
</dbReference>
<dbReference type="Gene3D" id="3.40.640.10">
    <property type="entry name" value="Type I PLP-dependent aspartate aminotransferase-like (Major domain)"/>
    <property type="match status" value="1"/>
</dbReference>
<comment type="similarity">
    <text evidence="2 3">Belongs to the class-III pyridoxal-phosphate-dependent aminotransferase family.</text>
</comment>
<evidence type="ECO:0000313" key="4">
    <source>
        <dbReference type="EMBL" id="GFT24558.1"/>
    </source>
</evidence>
<name>A0A8X6NPS0_NEPPI</name>
<dbReference type="Pfam" id="PF00202">
    <property type="entry name" value="Aminotran_3"/>
    <property type="match status" value="1"/>
</dbReference>
<dbReference type="GO" id="GO:0019544">
    <property type="term" value="P:L-arginine catabolic process to L-glutamate"/>
    <property type="evidence" value="ECO:0007669"/>
    <property type="project" value="TreeGrafter"/>
</dbReference>
<dbReference type="OrthoDB" id="425114at2759"/>
<organism evidence="4 5">
    <name type="scientific">Nephila pilipes</name>
    <name type="common">Giant wood spider</name>
    <name type="synonym">Nephila maculata</name>
    <dbReference type="NCBI Taxonomy" id="299642"/>
    <lineage>
        <taxon>Eukaryota</taxon>
        <taxon>Metazoa</taxon>
        <taxon>Ecdysozoa</taxon>
        <taxon>Arthropoda</taxon>
        <taxon>Chelicerata</taxon>
        <taxon>Arachnida</taxon>
        <taxon>Araneae</taxon>
        <taxon>Araneomorphae</taxon>
        <taxon>Entelegynae</taxon>
        <taxon>Araneoidea</taxon>
        <taxon>Nephilidae</taxon>
        <taxon>Nephila</taxon>
    </lineage>
</organism>
<dbReference type="SUPFAM" id="SSF53383">
    <property type="entry name" value="PLP-dependent transferases"/>
    <property type="match status" value="1"/>
</dbReference>
<feature type="non-terminal residue" evidence="4">
    <location>
        <position position="38"/>
    </location>
</feature>
<dbReference type="InterPro" id="IPR015424">
    <property type="entry name" value="PyrdxlP-dep_Trfase"/>
</dbReference>
<dbReference type="GO" id="GO:0030170">
    <property type="term" value="F:pyridoxal phosphate binding"/>
    <property type="evidence" value="ECO:0007669"/>
    <property type="project" value="InterPro"/>
</dbReference>
<keyword evidence="3" id="KW-0032">Aminotransferase</keyword>
<dbReference type="Proteomes" id="UP000887013">
    <property type="component" value="Unassembled WGS sequence"/>
</dbReference>
<dbReference type="InterPro" id="IPR050103">
    <property type="entry name" value="Class-III_PLP-dep_AT"/>
</dbReference>
<dbReference type="PANTHER" id="PTHR11986">
    <property type="entry name" value="AMINOTRANSFERASE CLASS III"/>
    <property type="match status" value="1"/>
</dbReference>
<comment type="caution">
    <text evidence="4">The sequence shown here is derived from an EMBL/GenBank/DDBJ whole genome shotgun (WGS) entry which is preliminary data.</text>
</comment>
<comment type="cofactor">
    <cofactor evidence="1 3">
        <name>pyridoxal 5'-phosphate</name>
        <dbReference type="ChEBI" id="CHEBI:597326"/>
    </cofactor>
</comment>
<keyword evidence="3" id="KW-0663">Pyridoxal phosphate</keyword>
<dbReference type="GO" id="GO:0005737">
    <property type="term" value="C:cytoplasm"/>
    <property type="evidence" value="ECO:0007669"/>
    <property type="project" value="TreeGrafter"/>
</dbReference>
<keyword evidence="5" id="KW-1185">Reference proteome</keyword>
<gene>
    <name evidence="4" type="ORF">NPIL_642011</name>
</gene>